<dbReference type="AlphaFoldDB" id="A0A836GQ51"/>
<evidence type="ECO:0000313" key="3">
    <source>
        <dbReference type="EMBL" id="KAG5471887.1"/>
    </source>
</evidence>
<proteinExistence type="predicted"/>
<keyword evidence="2" id="KW-0472">Membrane</keyword>
<keyword evidence="2" id="KW-0812">Transmembrane</keyword>
<feature type="transmembrane region" description="Helical" evidence="2">
    <location>
        <begin position="69"/>
        <end position="88"/>
    </location>
</feature>
<dbReference type="RefSeq" id="XP_067690410.1">
    <property type="nucleotide sequence ID" value="XM_067834307.1"/>
</dbReference>
<dbReference type="OrthoDB" id="277508at2759"/>
<keyword evidence="4" id="KW-1185">Reference proteome</keyword>
<feature type="region of interest" description="Disordered" evidence="1">
    <location>
        <begin position="99"/>
        <end position="127"/>
    </location>
</feature>
<evidence type="ECO:0000256" key="2">
    <source>
        <dbReference type="SAM" id="Phobius"/>
    </source>
</evidence>
<protein>
    <recommendedName>
        <fullName evidence="5">Transmembrane protein</fullName>
    </recommendedName>
</protein>
<keyword evidence="2" id="KW-1133">Transmembrane helix</keyword>
<gene>
    <name evidence="3" type="ORF">CUR178_02551</name>
</gene>
<reference evidence="3 4" key="1">
    <citation type="submission" date="2021-02" db="EMBL/GenBank/DDBJ databases">
        <title>Leishmania (Mundinia) enrietti genome sequencing and assembly.</title>
        <authorList>
            <person name="Almutairi H."/>
            <person name="Gatherer D."/>
        </authorList>
    </citation>
    <scope>NUCLEOTIDE SEQUENCE [LARGE SCALE GENOMIC DNA]</scope>
    <source>
        <strain evidence="3">CUR178</strain>
    </source>
</reference>
<accession>A0A836GQ51</accession>
<organism evidence="3 4">
    <name type="scientific">Leishmania enriettii</name>
    <dbReference type="NCBI Taxonomy" id="5663"/>
    <lineage>
        <taxon>Eukaryota</taxon>
        <taxon>Discoba</taxon>
        <taxon>Euglenozoa</taxon>
        <taxon>Kinetoplastea</taxon>
        <taxon>Metakinetoplastina</taxon>
        <taxon>Trypanosomatida</taxon>
        <taxon>Trypanosomatidae</taxon>
        <taxon>Leishmaniinae</taxon>
        <taxon>Leishmania</taxon>
    </lineage>
</organism>
<dbReference type="EMBL" id="JAFHKP010000031">
    <property type="protein sequence ID" value="KAG5471887.1"/>
    <property type="molecule type" value="Genomic_DNA"/>
</dbReference>
<dbReference type="GeneID" id="94169817"/>
<name>A0A836GQ51_LEIEN</name>
<dbReference type="Proteomes" id="UP000674179">
    <property type="component" value="Chromosome 31"/>
</dbReference>
<sequence>MQRRLGLLLAKLTAPPRRSTVHATSNCKKGKDRFDLLHALQKDRQRIEHNRTLPWRERLAQLRVYPWKFFLSFMVFWSFLGTYAVPYLKGMTPGELPSLGQGKPIPTEVRARATPTPPFAHLKERGS</sequence>
<evidence type="ECO:0000256" key="1">
    <source>
        <dbReference type="SAM" id="MobiDB-lite"/>
    </source>
</evidence>
<dbReference type="KEGG" id="lenr:94169817"/>
<evidence type="ECO:0000313" key="4">
    <source>
        <dbReference type="Proteomes" id="UP000674179"/>
    </source>
</evidence>
<evidence type="ECO:0008006" key="5">
    <source>
        <dbReference type="Google" id="ProtNLM"/>
    </source>
</evidence>
<comment type="caution">
    <text evidence="3">The sequence shown here is derived from an EMBL/GenBank/DDBJ whole genome shotgun (WGS) entry which is preliminary data.</text>
</comment>